<evidence type="ECO:0000256" key="8">
    <source>
        <dbReference type="ARBA" id="ARBA00022989"/>
    </source>
</evidence>
<feature type="transmembrane region" description="Helical" evidence="12">
    <location>
        <begin position="358"/>
        <end position="376"/>
    </location>
</feature>
<dbReference type="InterPro" id="IPR051085">
    <property type="entry name" value="MB_O-acyltransferase"/>
</dbReference>
<evidence type="ECO:0000313" key="13">
    <source>
        <dbReference type="EMBL" id="QUS39092.1"/>
    </source>
</evidence>
<keyword evidence="6 12" id="KW-0812">Transmembrane</keyword>
<protein>
    <recommendedName>
        <fullName evidence="4">Probable alginate O-acetylase AlgI</fullName>
    </recommendedName>
    <alternativeName>
        <fullName evidence="10">Alginate biosynthesis protein AlgI</fullName>
    </alternativeName>
</protein>
<dbReference type="PIRSF" id="PIRSF500217">
    <property type="entry name" value="AlgI"/>
    <property type="match status" value="1"/>
</dbReference>
<dbReference type="EMBL" id="CP036498">
    <property type="protein sequence ID" value="QUS39092.1"/>
    <property type="molecule type" value="Genomic_DNA"/>
</dbReference>
<keyword evidence="7" id="KW-0016">Alginate biosynthesis</keyword>
<comment type="similarity">
    <text evidence="3 11">Belongs to the membrane-bound acyltransferase family.</text>
</comment>
<dbReference type="InterPro" id="IPR028362">
    <property type="entry name" value="AlgI"/>
</dbReference>
<keyword evidence="14" id="KW-1185">Reference proteome</keyword>
<accession>A0ABX8A6N2</accession>
<evidence type="ECO:0000256" key="9">
    <source>
        <dbReference type="ARBA" id="ARBA00023136"/>
    </source>
</evidence>
<dbReference type="PANTHER" id="PTHR13285:SF18">
    <property type="entry name" value="PROTEIN-CYSTEINE N-PALMITOYLTRANSFERASE RASP"/>
    <property type="match status" value="1"/>
</dbReference>
<dbReference type="PIRSF" id="PIRSF016636">
    <property type="entry name" value="AlgI_DltB"/>
    <property type="match status" value="1"/>
</dbReference>
<dbReference type="PANTHER" id="PTHR13285">
    <property type="entry name" value="ACYLTRANSFERASE"/>
    <property type="match status" value="1"/>
</dbReference>
<feature type="transmembrane region" description="Helical" evidence="12">
    <location>
        <begin position="396"/>
        <end position="414"/>
    </location>
</feature>
<feature type="transmembrane region" description="Helical" evidence="12">
    <location>
        <begin position="69"/>
        <end position="89"/>
    </location>
</feature>
<feature type="transmembrane region" description="Helical" evidence="12">
    <location>
        <begin position="37"/>
        <end position="62"/>
    </location>
</feature>
<dbReference type="RefSeq" id="WP_211912636.1">
    <property type="nucleotide sequence ID" value="NZ_CP036498.1"/>
</dbReference>
<organism evidence="13 14">
    <name type="scientific">Tardiphaga alba</name>
    <dbReference type="NCBI Taxonomy" id="340268"/>
    <lineage>
        <taxon>Bacteria</taxon>
        <taxon>Pseudomonadati</taxon>
        <taxon>Pseudomonadota</taxon>
        <taxon>Alphaproteobacteria</taxon>
        <taxon>Hyphomicrobiales</taxon>
        <taxon>Nitrobacteraceae</taxon>
        <taxon>Tardiphaga</taxon>
    </lineage>
</organism>
<dbReference type="Proteomes" id="UP000682843">
    <property type="component" value="Chromosome"/>
</dbReference>
<keyword evidence="11" id="KW-0808">Transferase</keyword>
<proteinExistence type="inferred from homology"/>
<sequence>MDPQLHVAATLLLAVLYPLLPLNGRRTLLLVASYGFYGAISLGFVPYLLVVSLVSFFGGIFIEKRRDPTWPIATTIAVLLAPLIFFKYWEAWFGDIILPGITVSSLSFGGQGSVLIPVGLSFYTFQAIGYVIDVRRGADADRNVVRFLTFKAFFPQLLAGPIERYRSLCPQLWSAPVPPPSSVGPAVLLMLWGLALKVIIGDRLGVSVDEAYIVAQPGWRDAVMVTAGFTLQVFADFAGYSLIAVGSAKLFGVDLIYNFKQPFFSHNLIEFWQRWHISLTRWIGDYLYRPIGRTLWRWTKGKRFQSEFLTAIIVWIVMGLWHGPTLQFVIFGLSQALAMQAIKLLGPDRPAKLPWWRLALGGLATFAFVSITFGLIRTPDLSRYATMMGALVTGQAGHAPIIEGAIALVALCIMMAVEATQRFRPVTEVSRSPVLVYSAIFLLFLLVVFFGYDQSRAFVYFRY</sequence>
<dbReference type="InterPro" id="IPR004299">
    <property type="entry name" value="MBOAT_fam"/>
</dbReference>
<evidence type="ECO:0000256" key="5">
    <source>
        <dbReference type="ARBA" id="ARBA00022475"/>
    </source>
</evidence>
<keyword evidence="5 11" id="KW-1003">Cell membrane</keyword>
<comment type="subcellular location">
    <subcellularLocation>
        <location evidence="1">Cell membrane</location>
        <topology evidence="1">Multi-pass membrane protein</topology>
    </subcellularLocation>
</comment>
<evidence type="ECO:0000256" key="6">
    <source>
        <dbReference type="ARBA" id="ARBA00022692"/>
    </source>
</evidence>
<evidence type="ECO:0000256" key="3">
    <source>
        <dbReference type="ARBA" id="ARBA00010323"/>
    </source>
</evidence>
<name>A0ABX8A6N2_9BRAD</name>
<evidence type="ECO:0000313" key="14">
    <source>
        <dbReference type="Proteomes" id="UP000682843"/>
    </source>
</evidence>
<evidence type="ECO:0000256" key="7">
    <source>
        <dbReference type="ARBA" id="ARBA00022841"/>
    </source>
</evidence>
<keyword evidence="9 11" id="KW-0472">Membrane</keyword>
<keyword evidence="11" id="KW-0012">Acyltransferase</keyword>
<gene>
    <name evidence="13" type="ORF">RPMA_09780</name>
</gene>
<dbReference type="Pfam" id="PF03062">
    <property type="entry name" value="MBOAT"/>
    <property type="match status" value="1"/>
</dbReference>
<keyword evidence="8 12" id="KW-1133">Transmembrane helix</keyword>
<dbReference type="InterPro" id="IPR024194">
    <property type="entry name" value="Ac/AlaTfrase_AlgI/DltB"/>
</dbReference>
<comment type="pathway">
    <text evidence="2">Glycan biosynthesis; alginate biosynthesis.</text>
</comment>
<evidence type="ECO:0000256" key="4">
    <source>
        <dbReference type="ARBA" id="ARBA00016084"/>
    </source>
</evidence>
<evidence type="ECO:0000256" key="11">
    <source>
        <dbReference type="PIRNR" id="PIRNR016636"/>
    </source>
</evidence>
<feature type="transmembrane region" description="Helical" evidence="12">
    <location>
        <begin position="434"/>
        <end position="452"/>
    </location>
</feature>
<evidence type="ECO:0000256" key="10">
    <source>
        <dbReference type="ARBA" id="ARBA00031030"/>
    </source>
</evidence>
<feature type="transmembrane region" description="Helical" evidence="12">
    <location>
        <begin position="304"/>
        <end position="322"/>
    </location>
</feature>
<evidence type="ECO:0000256" key="12">
    <source>
        <dbReference type="SAM" id="Phobius"/>
    </source>
</evidence>
<evidence type="ECO:0000256" key="1">
    <source>
        <dbReference type="ARBA" id="ARBA00004651"/>
    </source>
</evidence>
<feature type="transmembrane region" description="Helical" evidence="12">
    <location>
        <begin position="114"/>
        <end position="132"/>
    </location>
</feature>
<evidence type="ECO:0000256" key="2">
    <source>
        <dbReference type="ARBA" id="ARBA00005182"/>
    </source>
</evidence>
<reference evidence="13 14" key="1">
    <citation type="submission" date="2019-02" db="EMBL/GenBank/DDBJ databases">
        <title>Emended description of the genus Rhodopseudomonas and description of Rhodopseudomonas albus sp. nov., a non-phototrophic, heavy-metal-tolerant bacterium isolated from garden soil.</title>
        <authorList>
            <person name="Bao Z."/>
            <person name="Cao W.W."/>
            <person name="Sato Y."/>
            <person name="Nishizawa T."/>
            <person name="Zhao J."/>
            <person name="Guo Y."/>
            <person name="Ohta H."/>
        </authorList>
    </citation>
    <scope>NUCLEOTIDE SEQUENCE [LARGE SCALE GENOMIC DNA]</scope>
    <source>
        <strain evidence="13 14">SK50-23</strain>
    </source>
</reference>